<proteinExistence type="predicted"/>
<evidence type="ECO:0000313" key="2">
    <source>
        <dbReference type="EMBL" id="KAA0062355.1"/>
    </source>
</evidence>
<feature type="region of interest" description="Disordered" evidence="1">
    <location>
        <begin position="180"/>
        <end position="199"/>
    </location>
</feature>
<name>A0A5D3DT24_CUCMM</name>
<dbReference type="EMBL" id="SSTE01004583">
    <property type="protein sequence ID" value="KAA0062355.1"/>
    <property type="molecule type" value="Genomic_DNA"/>
</dbReference>
<dbReference type="STRING" id="1194695.A0A5D3DT24"/>
<comment type="caution">
    <text evidence="3">The sequence shown here is derived from an EMBL/GenBank/DDBJ whole genome shotgun (WGS) entry which is preliminary data.</text>
</comment>
<dbReference type="Proteomes" id="UP000321947">
    <property type="component" value="Unassembled WGS sequence"/>
</dbReference>
<gene>
    <name evidence="3" type="ORF">E5676_scaffold313G002630</name>
    <name evidence="2" type="ORF">E6C27_scaffold154G001210</name>
</gene>
<organism evidence="3 5">
    <name type="scientific">Cucumis melo var. makuwa</name>
    <name type="common">Oriental melon</name>
    <dbReference type="NCBI Taxonomy" id="1194695"/>
    <lineage>
        <taxon>Eukaryota</taxon>
        <taxon>Viridiplantae</taxon>
        <taxon>Streptophyta</taxon>
        <taxon>Embryophyta</taxon>
        <taxon>Tracheophyta</taxon>
        <taxon>Spermatophyta</taxon>
        <taxon>Magnoliopsida</taxon>
        <taxon>eudicotyledons</taxon>
        <taxon>Gunneridae</taxon>
        <taxon>Pentapetalae</taxon>
        <taxon>rosids</taxon>
        <taxon>fabids</taxon>
        <taxon>Cucurbitales</taxon>
        <taxon>Cucurbitaceae</taxon>
        <taxon>Benincaseae</taxon>
        <taxon>Cucumis</taxon>
    </lineage>
</organism>
<reference evidence="4 5" key="1">
    <citation type="submission" date="2019-08" db="EMBL/GenBank/DDBJ databases">
        <title>Draft genome sequences of two oriental melons (Cucumis melo L. var makuwa).</title>
        <authorList>
            <person name="Kwon S.-Y."/>
        </authorList>
    </citation>
    <scope>NUCLEOTIDE SEQUENCE [LARGE SCALE GENOMIC DNA]</scope>
    <source>
        <strain evidence="5">cv. Chang Bougi</strain>
        <strain evidence="4">cv. SW 3</strain>
        <tissue evidence="3">Leaf</tissue>
    </source>
</reference>
<sequence>MGNYISCTLSTPIGAKPSSSSTTTVIFPSGQIRHFHESVKAAELMFEIPNFFLVNSQSLHLGRRFSALMADEDLEMGNLYLMFPMKKVNSVVSVADMGALFLAAERVSGGNKRRIIGGGDSTVCVWPEVETEESKPKLNLDGSGGSDEDDDDVEGFSPVPEFGHRRSMCRSRKPLLETIAEEPETRSDTGKEVPPAGDCGGKGIVLRGQFKGRFSVLLHVLGVLAFWRRFASSSESEEWVTEVETTKSGAG</sequence>
<evidence type="ECO:0000256" key="1">
    <source>
        <dbReference type="SAM" id="MobiDB-lite"/>
    </source>
</evidence>
<dbReference type="Pfam" id="PF14009">
    <property type="entry name" value="PADRE"/>
    <property type="match status" value="1"/>
</dbReference>
<dbReference type="AlphaFoldDB" id="A0A5D3DT24"/>
<accession>A0A5D3DT24</accession>
<evidence type="ECO:0000313" key="4">
    <source>
        <dbReference type="Proteomes" id="UP000321393"/>
    </source>
</evidence>
<evidence type="ECO:0000313" key="3">
    <source>
        <dbReference type="EMBL" id="TYK26622.1"/>
    </source>
</evidence>
<dbReference type="EMBL" id="SSTD01003373">
    <property type="protein sequence ID" value="TYK26622.1"/>
    <property type="molecule type" value="Genomic_DNA"/>
</dbReference>
<dbReference type="Proteomes" id="UP000321393">
    <property type="component" value="Unassembled WGS sequence"/>
</dbReference>
<protein>
    <submittedName>
        <fullName evidence="3">Uncharacterized protein</fullName>
    </submittedName>
</protein>
<dbReference type="PANTHER" id="PTHR33052">
    <property type="entry name" value="DUF4228 DOMAIN PROTEIN-RELATED"/>
    <property type="match status" value="1"/>
</dbReference>
<dbReference type="InterPro" id="IPR025322">
    <property type="entry name" value="PADRE_dom"/>
</dbReference>
<dbReference type="OrthoDB" id="1922322at2759"/>
<evidence type="ECO:0000313" key="5">
    <source>
        <dbReference type="Proteomes" id="UP000321947"/>
    </source>
</evidence>
<feature type="region of interest" description="Disordered" evidence="1">
    <location>
        <begin position="134"/>
        <end position="153"/>
    </location>
</feature>